<dbReference type="OrthoDB" id="6077919at2759"/>
<dbReference type="PROSITE" id="PS50157">
    <property type="entry name" value="ZINC_FINGER_C2H2_2"/>
    <property type="match status" value="2"/>
</dbReference>
<protein>
    <submittedName>
        <fullName evidence="5">Zinc finger protein ZAT4-like</fullName>
    </submittedName>
</protein>
<organism evidence="4 5">
    <name type="scientific">Elaeis guineensis var. tenera</name>
    <name type="common">Oil palm</name>
    <dbReference type="NCBI Taxonomy" id="51953"/>
    <lineage>
        <taxon>Eukaryota</taxon>
        <taxon>Viridiplantae</taxon>
        <taxon>Streptophyta</taxon>
        <taxon>Embryophyta</taxon>
        <taxon>Tracheophyta</taxon>
        <taxon>Spermatophyta</taxon>
        <taxon>Magnoliopsida</taxon>
        <taxon>Liliopsida</taxon>
        <taxon>Arecaceae</taxon>
        <taxon>Arecoideae</taxon>
        <taxon>Cocoseae</taxon>
        <taxon>Elaeidinae</taxon>
        <taxon>Elaeis</taxon>
    </lineage>
</organism>
<keyword evidence="1" id="KW-0863">Zinc-finger</keyword>
<dbReference type="RefSeq" id="XP_010913310.1">
    <property type="nucleotide sequence ID" value="XM_010915008.2"/>
</dbReference>
<name>A0A6I9QTZ8_ELAGV</name>
<evidence type="ECO:0000313" key="4">
    <source>
        <dbReference type="Proteomes" id="UP000504607"/>
    </source>
</evidence>
<evidence type="ECO:0000256" key="1">
    <source>
        <dbReference type="PROSITE-ProRule" id="PRU00042"/>
    </source>
</evidence>
<evidence type="ECO:0000259" key="3">
    <source>
        <dbReference type="PROSITE" id="PS50157"/>
    </source>
</evidence>
<dbReference type="GeneID" id="105039036"/>
<dbReference type="SUPFAM" id="SSF57667">
    <property type="entry name" value="beta-beta-alpha zinc fingers"/>
    <property type="match status" value="1"/>
</dbReference>
<proteinExistence type="predicted"/>
<dbReference type="PROSITE" id="PS00028">
    <property type="entry name" value="ZINC_FINGER_C2H2_1"/>
    <property type="match status" value="3"/>
</dbReference>
<dbReference type="AlphaFoldDB" id="A0A6I9QTZ8"/>
<dbReference type="InParanoid" id="A0A6I9QTZ8"/>
<evidence type="ECO:0000313" key="5">
    <source>
        <dbReference type="RefSeq" id="XP_010913310.1"/>
    </source>
</evidence>
<keyword evidence="1" id="KW-0479">Metal-binding</keyword>
<dbReference type="SMART" id="SM00355">
    <property type="entry name" value="ZnF_C2H2"/>
    <property type="match status" value="3"/>
</dbReference>
<feature type="region of interest" description="Disordered" evidence="2">
    <location>
        <begin position="417"/>
        <end position="476"/>
    </location>
</feature>
<dbReference type="Pfam" id="PF13912">
    <property type="entry name" value="zf-C2H2_6"/>
    <property type="match status" value="3"/>
</dbReference>
<sequence length="476" mass="51713">MGAHPMDGESYYQSEAAALGQEDGSVAAKQKLAKNSLQSPCKFPKAGELDEEVARQVLSSDLSLQGASDGDVRAHYISNGELADDRDKHIESPTHHHGDDVGFLVKMEEDVADKVVAEDSGSSESKKEDANIAAEKPPTCVECGKTFPSLKALYGHLRCHPQRGYRGANRPPEAKNKLQIGVDSSSDRVLPAAKWSVTAKRGRKGIIIDSNDPEVNAANILLQLSRDSNLGPTPNLPQEIDELRARDRKSILVNIRIEMDKKAAEVEEGLQLMDAMHSEYMVGNEDEYTDEMKADNDGNAGSSRRLLVFERKVKKKKIKDLEPANESIPPTRGRRYRCSICNKSFATHQALGGHRASHNKNKNNSEVVVAMDETEDGDPVHAEASTLVDSNSAVPRAATAEHRCTLCQATFPTGQALGGHKRRHWNGPVNHPPLSPPAASTAAPSPAPLSESPTEANKGLLDIDLNELPNFEAEEP</sequence>
<feature type="compositionally biased region" description="Low complexity" evidence="2">
    <location>
        <begin position="437"/>
        <end position="456"/>
    </location>
</feature>
<dbReference type="PANTHER" id="PTHR47591:SF1">
    <property type="entry name" value="ZINC FINGER PROTEIN ZAT2-RELATED"/>
    <property type="match status" value="1"/>
</dbReference>
<dbReference type="Proteomes" id="UP000504607">
    <property type="component" value="Chromosome 2"/>
</dbReference>
<dbReference type="PANTHER" id="PTHR47591">
    <property type="entry name" value="ZINC FINGER PROTEIN ZAT2-RELATED"/>
    <property type="match status" value="1"/>
</dbReference>
<dbReference type="InterPro" id="IPR036236">
    <property type="entry name" value="Znf_C2H2_sf"/>
</dbReference>
<dbReference type="Gene3D" id="3.30.160.60">
    <property type="entry name" value="Classic Zinc Finger"/>
    <property type="match status" value="1"/>
</dbReference>
<keyword evidence="1" id="KW-0862">Zinc</keyword>
<accession>A0A6I9QTZ8</accession>
<feature type="domain" description="C2H2-type" evidence="3">
    <location>
        <begin position="336"/>
        <end position="363"/>
    </location>
</feature>
<keyword evidence="4" id="KW-1185">Reference proteome</keyword>
<dbReference type="GO" id="GO:0008270">
    <property type="term" value="F:zinc ion binding"/>
    <property type="evidence" value="ECO:0007669"/>
    <property type="project" value="UniProtKB-KW"/>
</dbReference>
<evidence type="ECO:0000256" key="2">
    <source>
        <dbReference type="SAM" id="MobiDB-lite"/>
    </source>
</evidence>
<feature type="domain" description="C2H2-type" evidence="3">
    <location>
        <begin position="138"/>
        <end position="160"/>
    </location>
</feature>
<dbReference type="KEGG" id="egu:105039036"/>
<gene>
    <name evidence="5" type="primary">LOC105039036</name>
</gene>
<reference evidence="5" key="1">
    <citation type="submission" date="2025-08" db="UniProtKB">
        <authorList>
            <consortium name="RefSeq"/>
        </authorList>
    </citation>
    <scope>IDENTIFICATION</scope>
</reference>
<dbReference type="InterPro" id="IPR013087">
    <property type="entry name" value="Znf_C2H2_type"/>
</dbReference>